<organism evidence="2 3">
    <name type="scientific">Cucumis melo var. makuwa</name>
    <name type="common">Oriental melon</name>
    <dbReference type="NCBI Taxonomy" id="1194695"/>
    <lineage>
        <taxon>Eukaryota</taxon>
        <taxon>Viridiplantae</taxon>
        <taxon>Streptophyta</taxon>
        <taxon>Embryophyta</taxon>
        <taxon>Tracheophyta</taxon>
        <taxon>Spermatophyta</taxon>
        <taxon>Magnoliopsida</taxon>
        <taxon>eudicotyledons</taxon>
        <taxon>Gunneridae</taxon>
        <taxon>Pentapetalae</taxon>
        <taxon>rosids</taxon>
        <taxon>fabids</taxon>
        <taxon>Cucurbitales</taxon>
        <taxon>Cucurbitaceae</taxon>
        <taxon>Benincaseae</taxon>
        <taxon>Cucumis</taxon>
    </lineage>
</organism>
<dbReference type="InterPro" id="IPR012337">
    <property type="entry name" value="RNaseH-like_sf"/>
</dbReference>
<accession>A0A5D3DJY0</accession>
<evidence type="ECO:0000256" key="1">
    <source>
        <dbReference type="SAM" id="MobiDB-lite"/>
    </source>
</evidence>
<dbReference type="Gene3D" id="3.30.420.10">
    <property type="entry name" value="Ribonuclease H-like superfamily/Ribonuclease H"/>
    <property type="match status" value="1"/>
</dbReference>
<evidence type="ECO:0000313" key="2">
    <source>
        <dbReference type="EMBL" id="TYK23897.1"/>
    </source>
</evidence>
<dbReference type="GO" id="GO:0008270">
    <property type="term" value="F:zinc ion binding"/>
    <property type="evidence" value="ECO:0007669"/>
    <property type="project" value="InterPro"/>
</dbReference>
<dbReference type="GO" id="GO:0003676">
    <property type="term" value="F:nucleic acid binding"/>
    <property type="evidence" value="ECO:0007669"/>
    <property type="project" value="InterPro"/>
</dbReference>
<dbReference type="EMBL" id="SSTD01004278">
    <property type="protein sequence ID" value="TYK23897.1"/>
    <property type="molecule type" value="Genomic_DNA"/>
</dbReference>
<feature type="region of interest" description="Disordered" evidence="1">
    <location>
        <begin position="125"/>
        <end position="161"/>
    </location>
</feature>
<proteinExistence type="predicted"/>
<sequence>MSGGSRQMKKLEHTSWQAYLKYWPRNMDQCLLLVRLWTPCRRCLVRPLIRSKMNAVVIDKASQVSFVLESLPESFLQFRSNVVMNKIAYTRTTLLKELHNFESLMKIKGQKGEANVATSTRKFHRGSTFGTKSVPSSSGTKNWKKKKKGGQGNKAKPVAAKMSKKAKVAKGICFHCIQEGRWKRNCPKYVAENKKAKQGKITKRPFTGTGHRAKEPLELVHSDLCGHMNVKARGGFEYFITFTDDCSRYGYAYLMQHKSEALEKFKEYKTEVENALNQPDGIKPIGCKWIYKRKRGADGKIFRDRKNKTLALSQALYIDKIVVKYSIQNSKRGLLPFRHGVTWSKEQCRKTPQVVEEMRHILYASAVGNLMYAMLCTRPDICYVVGIVNRYQFNPGLAHWTVIKTILKYLRRTRDYILIVKQGCIIDSTMETEYVAACEAVKEVVWLRKFLIDLEVVPNISKPITFYCDNSGAVANSREPRSHKCEKHIQCKYHLIREIVHRGDVIVT</sequence>
<protein>
    <submittedName>
        <fullName evidence="2">Gag/pol protein</fullName>
    </submittedName>
</protein>
<dbReference type="SUPFAM" id="SSF53098">
    <property type="entry name" value="Ribonuclease H-like"/>
    <property type="match status" value="1"/>
</dbReference>
<feature type="compositionally biased region" description="Polar residues" evidence="1">
    <location>
        <begin position="128"/>
        <end position="138"/>
    </location>
</feature>
<gene>
    <name evidence="2" type="ORF">E5676_scaffold419G00770</name>
</gene>
<dbReference type="InterPro" id="IPR036397">
    <property type="entry name" value="RNaseH_sf"/>
</dbReference>
<reference evidence="2 3" key="1">
    <citation type="submission" date="2019-08" db="EMBL/GenBank/DDBJ databases">
        <title>Draft genome sequences of two oriental melons (Cucumis melo L. var makuwa).</title>
        <authorList>
            <person name="Kwon S.-Y."/>
        </authorList>
    </citation>
    <scope>NUCLEOTIDE SEQUENCE [LARGE SCALE GENOMIC DNA]</scope>
    <source>
        <strain evidence="3">cv. Chang Bougi</strain>
        <tissue evidence="2">Leaf</tissue>
    </source>
</reference>
<dbReference type="CDD" id="cd09272">
    <property type="entry name" value="RNase_HI_RT_Ty1"/>
    <property type="match status" value="1"/>
</dbReference>
<comment type="caution">
    <text evidence="2">The sequence shown here is derived from an EMBL/GenBank/DDBJ whole genome shotgun (WGS) entry which is preliminary data.</text>
</comment>
<dbReference type="InterPro" id="IPR036875">
    <property type="entry name" value="Znf_CCHC_sf"/>
</dbReference>
<name>A0A5D3DJY0_CUCMM</name>
<evidence type="ECO:0000313" key="3">
    <source>
        <dbReference type="Proteomes" id="UP000321947"/>
    </source>
</evidence>
<dbReference type="PANTHER" id="PTHR11439">
    <property type="entry name" value="GAG-POL-RELATED RETROTRANSPOSON"/>
    <property type="match status" value="1"/>
</dbReference>
<dbReference type="SUPFAM" id="SSF57756">
    <property type="entry name" value="Retrovirus zinc finger-like domains"/>
    <property type="match status" value="1"/>
</dbReference>
<dbReference type="PANTHER" id="PTHR11439:SF467">
    <property type="entry name" value="INTEGRASE CATALYTIC DOMAIN-CONTAINING PROTEIN"/>
    <property type="match status" value="1"/>
</dbReference>
<dbReference type="AlphaFoldDB" id="A0A5D3DJY0"/>
<dbReference type="Proteomes" id="UP000321947">
    <property type="component" value="Unassembled WGS sequence"/>
</dbReference>